<dbReference type="Proteomes" id="UP000282084">
    <property type="component" value="Unassembled WGS sequence"/>
</dbReference>
<keyword evidence="2" id="KW-1185">Reference proteome</keyword>
<evidence type="ECO:0000313" key="1">
    <source>
        <dbReference type="EMBL" id="RKT53004.1"/>
    </source>
</evidence>
<protein>
    <submittedName>
        <fullName evidence="1">O-methyltransferase involved in polyketide biosynthesis</fullName>
    </submittedName>
</protein>
<name>A0A495VUZ5_9PSEU</name>
<dbReference type="GO" id="GO:0008168">
    <property type="term" value="F:methyltransferase activity"/>
    <property type="evidence" value="ECO:0007669"/>
    <property type="project" value="UniProtKB-KW"/>
</dbReference>
<dbReference type="Gene3D" id="3.40.50.150">
    <property type="entry name" value="Vaccinia Virus protein VP39"/>
    <property type="match status" value="1"/>
</dbReference>
<dbReference type="PIRSF" id="PIRSF017393">
    <property type="entry name" value="MTase_SAV2177"/>
    <property type="match status" value="1"/>
</dbReference>
<dbReference type="CDD" id="cd02440">
    <property type="entry name" value="AdoMet_MTases"/>
    <property type="match status" value="1"/>
</dbReference>
<keyword evidence="1" id="KW-0489">Methyltransferase</keyword>
<gene>
    <name evidence="1" type="ORF">C8E97_1547</name>
</gene>
<dbReference type="Pfam" id="PF04672">
    <property type="entry name" value="Methyltransf_19"/>
    <property type="match status" value="1"/>
</dbReference>
<comment type="caution">
    <text evidence="1">The sequence shown here is derived from an EMBL/GenBank/DDBJ whole genome shotgun (WGS) entry which is preliminary data.</text>
</comment>
<dbReference type="RefSeq" id="WP_170211685.1">
    <property type="nucleotide sequence ID" value="NZ_RBXO01000001.1"/>
</dbReference>
<dbReference type="InterPro" id="IPR029063">
    <property type="entry name" value="SAM-dependent_MTases_sf"/>
</dbReference>
<sequence length="273" mass="29900">MSSPSYEPRSDVDLSVPSAARAYDYFLDGAHNFAVDRAFADQVLDIAPSVPAVAKLNRSFLRRVVKFCLDQGIRQFLDLGSGIPTVGNVHEIAQQVDPASRVVYVDYEPVAYAHARQLLSGNPFATIVQADIRDPGTILDHPETRRLIDFSEPVALLMVGVLLFISDEDRPGELVGRYRELLAPGSFLAISHIASEEAGPELQAEVARLVGAYAAADEHVYVRTREEILGWFDERTSLVEPGLVCLPDWRPDNPSEASSPARLLGYGGVARVD</sequence>
<proteinExistence type="predicted"/>
<reference evidence="1 2" key="1">
    <citation type="submission" date="2018-10" db="EMBL/GenBank/DDBJ databases">
        <title>Sequencing the genomes of 1000 actinobacteria strains.</title>
        <authorList>
            <person name="Klenk H.-P."/>
        </authorList>
    </citation>
    <scope>NUCLEOTIDE SEQUENCE [LARGE SCALE GENOMIC DNA]</scope>
    <source>
        <strain evidence="1 2">DSM 43800</strain>
    </source>
</reference>
<dbReference type="EMBL" id="RBXO01000001">
    <property type="protein sequence ID" value="RKT53004.1"/>
    <property type="molecule type" value="Genomic_DNA"/>
</dbReference>
<accession>A0A495VUZ5</accession>
<dbReference type="AlphaFoldDB" id="A0A495VUZ5"/>
<dbReference type="InterPro" id="IPR006764">
    <property type="entry name" value="SAM_dep_MeTrfase_SAV2177_type"/>
</dbReference>
<evidence type="ECO:0000313" key="2">
    <source>
        <dbReference type="Proteomes" id="UP000282084"/>
    </source>
</evidence>
<organism evidence="1 2">
    <name type="scientific">Saccharothrix australiensis</name>
    <dbReference type="NCBI Taxonomy" id="2072"/>
    <lineage>
        <taxon>Bacteria</taxon>
        <taxon>Bacillati</taxon>
        <taxon>Actinomycetota</taxon>
        <taxon>Actinomycetes</taxon>
        <taxon>Pseudonocardiales</taxon>
        <taxon>Pseudonocardiaceae</taxon>
        <taxon>Saccharothrix</taxon>
    </lineage>
</organism>
<dbReference type="SUPFAM" id="SSF53335">
    <property type="entry name" value="S-adenosyl-L-methionine-dependent methyltransferases"/>
    <property type="match status" value="1"/>
</dbReference>
<dbReference type="GO" id="GO:0032259">
    <property type="term" value="P:methylation"/>
    <property type="evidence" value="ECO:0007669"/>
    <property type="project" value="UniProtKB-KW"/>
</dbReference>
<keyword evidence="1" id="KW-0808">Transferase</keyword>